<dbReference type="GO" id="GO:0035513">
    <property type="term" value="P:oxidative RNA demethylation"/>
    <property type="evidence" value="ECO:0007669"/>
    <property type="project" value="TreeGrafter"/>
</dbReference>
<comment type="cofactor">
    <cofactor evidence="1">
        <name>Fe(2+)</name>
        <dbReference type="ChEBI" id="CHEBI:29033"/>
    </cofactor>
    <text evidence="1">Binds 1 Fe(2+) ion per subunit.</text>
</comment>
<dbReference type="AlphaFoldDB" id="A0A1D3D7H8"/>
<dbReference type="PANTHER" id="PTHR16557">
    <property type="entry name" value="ALKYLATED DNA REPAIR PROTEIN ALKB-RELATED"/>
    <property type="match status" value="1"/>
</dbReference>
<evidence type="ECO:0000313" key="3">
    <source>
        <dbReference type="Proteomes" id="UP000095192"/>
    </source>
</evidence>
<dbReference type="InterPro" id="IPR037151">
    <property type="entry name" value="AlkB-like_sf"/>
</dbReference>
<name>A0A1D3D7H8_9EIME</name>
<feature type="binding site" evidence="1">
    <location>
        <position position="336"/>
    </location>
    <ligand>
        <name>Fe cation</name>
        <dbReference type="ChEBI" id="CHEBI:24875"/>
        <note>catalytic</note>
    </ligand>
</feature>
<dbReference type="InterPro" id="IPR004574">
    <property type="entry name" value="Alkb"/>
</dbReference>
<dbReference type="GO" id="GO:0035516">
    <property type="term" value="F:broad specificity oxidative DNA demethylase activity"/>
    <property type="evidence" value="ECO:0007669"/>
    <property type="project" value="TreeGrafter"/>
</dbReference>
<evidence type="ECO:0008006" key="4">
    <source>
        <dbReference type="Google" id="ProtNLM"/>
    </source>
</evidence>
<organism evidence="2 3">
    <name type="scientific">Cyclospora cayetanensis</name>
    <dbReference type="NCBI Taxonomy" id="88456"/>
    <lineage>
        <taxon>Eukaryota</taxon>
        <taxon>Sar</taxon>
        <taxon>Alveolata</taxon>
        <taxon>Apicomplexa</taxon>
        <taxon>Conoidasida</taxon>
        <taxon>Coccidia</taxon>
        <taxon>Eucoccidiorida</taxon>
        <taxon>Eimeriorina</taxon>
        <taxon>Eimeriidae</taxon>
        <taxon>Cyclospora</taxon>
    </lineage>
</organism>
<protein>
    <recommendedName>
        <fullName evidence="4">Alpha-ketoglutarate-dependent dioxygenase AlkB-like domain-containing protein</fullName>
    </recommendedName>
</protein>
<reference evidence="2 3" key="1">
    <citation type="journal article" date="2016" name="BMC Genomics">
        <title>Comparative genomics reveals Cyclospora cayetanensis possesses coccidia-like metabolism and invasion components but unique surface antigens.</title>
        <authorList>
            <person name="Liu S."/>
            <person name="Wang L."/>
            <person name="Zheng H."/>
            <person name="Xu Z."/>
            <person name="Roellig D.M."/>
            <person name="Li N."/>
            <person name="Frace M.A."/>
            <person name="Tang K."/>
            <person name="Arrowood M.J."/>
            <person name="Moss D.M."/>
            <person name="Zhang L."/>
            <person name="Feng Y."/>
            <person name="Xiao L."/>
        </authorList>
    </citation>
    <scope>NUCLEOTIDE SEQUENCE [LARGE SCALE GENOMIC DNA]</scope>
    <source>
        <strain evidence="2 3">CHN_HEN01</strain>
    </source>
</reference>
<dbReference type="GO" id="GO:0035515">
    <property type="term" value="F:oxidative RNA demethylase activity"/>
    <property type="evidence" value="ECO:0007669"/>
    <property type="project" value="TreeGrafter"/>
</dbReference>
<dbReference type="Gene3D" id="2.60.120.590">
    <property type="entry name" value="Alpha-ketoglutarate-dependent dioxygenase AlkB-like"/>
    <property type="match status" value="1"/>
</dbReference>
<keyword evidence="3" id="KW-1185">Reference proteome</keyword>
<comment type="caution">
    <text evidence="2">The sequence shown here is derived from an EMBL/GenBank/DDBJ whole genome shotgun (WGS) entry which is preliminary data.</text>
</comment>
<gene>
    <name evidence="2" type="ORF">cyc_03254</name>
</gene>
<dbReference type="PANTHER" id="PTHR16557:SF2">
    <property type="entry name" value="NUCLEIC ACID DIOXYGENASE ALKBH1"/>
    <property type="match status" value="1"/>
</dbReference>
<proteinExistence type="predicted"/>
<sequence length="470" mass="51281">MSEDADLLPQVFRQAQASEFIVALHARRATADGLEGRARFLRGMFRLQDGAGMAAQVTSGSPTPGEGAPFGEDLPSHGLQRITDRFKSAEVALREADFVHILLRKEWLPGQHLEFDEAQLNAAAISRSRRSKSRAPTPPAVCNLCQHQQQRPSQVQGSYNASIPRGGCSSESRESGCAAAEGVALTLSTELRKCSRMPALKQLSGDPRTLPLTSNGSISSTWRQWQLHQSEVGATAAEQEAMAEQRLLLHYLPPPRELRWSSIGSQVYDWGRRAYYTDPSEKQLSSDSLARLNDAHLGLPCLFLLGGSTREEEPLPLVLRSGDLLILSGPARLLLHGVPKLLYYTPKPPKLATRCEKCTDGGGGDGWKPLQSSCNNVDSSKIITSPHTFARHANGLRRGQQLSPPPELLLFGKRFADDQPEPKQQQITQLVEYSSERSASVAIAMVLSAAYGMAGNGDTSTGRIFMLHEA</sequence>
<keyword evidence="1" id="KW-0479">Metal-binding</keyword>
<dbReference type="VEuPathDB" id="ToxoDB:cyc_03254"/>
<dbReference type="EMBL" id="JROU02000393">
    <property type="protein sequence ID" value="OEH79412.1"/>
    <property type="molecule type" value="Genomic_DNA"/>
</dbReference>
<dbReference type="GO" id="GO:0005737">
    <property type="term" value="C:cytoplasm"/>
    <property type="evidence" value="ECO:0007669"/>
    <property type="project" value="TreeGrafter"/>
</dbReference>
<dbReference type="VEuPathDB" id="ToxoDB:LOC34619983"/>
<keyword evidence="1" id="KW-0408">Iron</keyword>
<dbReference type="InParanoid" id="A0A1D3D7H8"/>
<dbReference type="GO" id="GO:0008198">
    <property type="term" value="F:ferrous iron binding"/>
    <property type="evidence" value="ECO:0007669"/>
    <property type="project" value="TreeGrafter"/>
</dbReference>
<dbReference type="SUPFAM" id="SSF51197">
    <property type="entry name" value="Clavaminate synthase-like"/>
    <property type="match status" value="1"/>
</dbReference>
<evidence type="ECO:0000256" key="1">
    <source>
        <dbReference type="PIRSR" id="PIRSR604574-2"/>
    </source>
</evidence>
<accession>A0A1D3D7H8</accession>
<evidence type="ECO:0000313" key="2">
    <source>
        <dbReference type="EMBL" id="OEH79412.1"/>
    </source>
</evidence>
<dbReference type="Proteomes" id="UP000095192">
    <property type="component" value="Unassembled WGS sequence"/>
</dbReference>